<dbReference type="GO" id="GO:0046872">
    <property type="term" value="F:metal ion binding"/>
    <property type="evidence" value="ECO:0007669"/>
    <property type="project" value="UniProtKB-KW"/>
</dbReference>
<evidence type="ECO:0000256" key="2">
    <source>
        <dbReference type="ARBA" id="ARBA00012682"/>
    </source>
</evidence>
<protein>
    <recommendedName>
        <fullName evidence="2">superoxide dismutase</fullName>
        <ecNumber evidence="2">1.15.1.1</ecNumber>
    </recommendedName>
</protein>
<dbReference type="InterPro" id="IPR036324">
    <property type="entry name" value="Mn/Fe_SOD_N_sf"/>
</dbReference>
<evidence type="ECO:0000256" key="1">
    <source>
        <dbReference type="ARBA" id="ARBA00008714"/>
    </source>
</evidence>
<dbReference type="PRINTS" id="PR01703">
    <property type="entry name" value="MNSODISMTASE"/>
</dbReference>
<dbReference type="InterPro" id="IPR019833">
    <property type="entry name" value="Mn/Fe_SOD_BS"/>
</dbReference>
<gene>
    <name evidence="7" type="ORF">CIL03_02700</name>
</gene>
<dbReference type="InterPro" id="IPR019832">
    <property type="entry name" value="Mn/Fe_SOD_C"/>
</dbReference>
<dbReference type="InterPro" id="IPR050265">
    <property type="entry name" value="Fe/Mn_Superoxide_Dismutase"/>
</dbReference>
<dbReference type="Gene3D" id="3.55.40.20">
    <property type="entry name" value="Iron/manganese superoxide dismutase, C-terminal domain"/>
    <property type="match status" value="1"/>
</dbReference>
<dbReference type="PANTHER" id="PTHR11404">
    <property type="entry name" value="SUPEROXIDE DISMUTASE 2"/>
    <property type="match status" value="1"/>
</dbReference>
<dbReference type="OrthoDB" id="9803125at2"/>
<evidence type="ECO:0000256" key="4">
    <source>
        <dbReference type="ARBA" id="ARBA00023002"/>
    </source>
</evidence>
<name>A0A265NE49_9BACI</name>
<reference evidence="7 8" key="1">
    <citation type="submission" date="2017-08" db="EMBL/GenBank/DDBJ databases">
        <title>Virgibacillus indicus sp. nov. and Virgibacillus profoundi sp. nov, two moderately halophilic bacteria isolated from marine sediment by using the Microfluidic Streak Plate.</title>
        <authorList>
            <person name="Xu B."/>
            <person name="Hu B."/>
            <person name="Wang J."/>
            <person name="Zhu Y."/>
            <person name="Huang L."/>
            <person name="Du W."/>
            <person name="Huang Y."/>
        </authorList>
    </citation>
    <scope>NUCLEOTIDE SEQUENCE [LARGE SCALE GENOMIC DNA]</scope>
    <source>
        <strain evidence="7 8">IO3-P2-C2</strain>
    </source>
</reference>
<keyword evidence="8" id="KW-1185">Reference proteome</keyword>
<dbReference type="SUPFAM" id="SSF46609">
    <property type="entry name" value="Fe,Mn superoxide dismutase (SOD), N-terminal domain"/>
    <property type="match status" value="1"/>
</dbReference>
<keyword evidence="3" id="KW-0479">Metal-binding</keyword>
<dbReference type="InterPro" id="IPR019831">
    <property type="entry name" value="Mn/Fe_SOD_N"/>
</dbReference>
<dbReference type="SUPFAM" id="SSF54719">
    <property type="entry name" value="Fe,Mn superoxide dismutase (SOD), C-terminal domain"/>
    <property type="match status" value="1"/>
</dbReference>
<comment type="caution">
    <text evidence="7">The sequence shown here is derived from an EMBL/GenBank/DDBJ whole genome shotgun (WGS) entry which is preliminary data.</text>
</comment>
<evidence type="ECO:0000259" key="6">
    <source>
        <dbReference type="Pfam" id="PF02777"/>
    </source>
</evidence>
<organism evidence="7 8">
    <name type="scientific">Virgibacillus indicus</name>
    <dbReference type="NCBI Taxonomy" id="2024554"/>
    <lineage>
        <taxon>Bacteria</taxon>
        <taxon>Bacillati</taxon>
        <taxon>Bacillota</taxon>
        <taxon>Bacilli</taxon>
        <taxon>Bacillales</taxon>
        <taxon>Bacillaceae</taxon>
        <taxon>Virgibacillus</taxon>
    </lineage>
</organism>
<dbReference type="Proteomes" id="UP000216498">
    <property type="component" value="Unassembled WGS sequence"/>
</dbReference>
<evidence type="ECO:0000313" key="7">
    <source>
        <dbReference type="EMBL" id="OZU90065.1"/>
    </source>
</evidence>
<dbReference type="InterPro" id="IPR001189">
    <property type="entry name" value="Mn/Fe_SOD"/>
</dbReference>
<feature type="domain" description="Manganese/iron superoxide dismutase N-terminal" evidence="5">
    <location>
        <begin position="92"/>
        <end position="171"/>
    </location>
</feature>
<dbReference type="AlphaFoldDB" id="A0A265NE49"/>
<accession>A0A265NE49</accession>
<evidence type="ECO:0000313" key="8">
    <source>
        <dbReference type="Proteomes" id="UP000216498"/>
    </source>
</evidence>
<dbReference type="FunFam" id="3.55.40.20:FF:000004">
    <property type="entry name" value="Superoxide dismutase [Fe]"/>
    <property type="match status" value="1"/>
</dbReference>
<dbReference type="EC" id="1.15.1.1" evidence="2"/>
<sequence>MDEAKQEYLESLNAWGEQIKDKLKSTDIPKDELNEWAANLDNWQEEIQSKLAQERNPEHKEIHELQEVGNRILSDIKNKQNKNPESSIPFGKHTLPPLPYKYNALEPYISEEIMRLHHDKHHQSYVDGLNKAEKALYDSKTDTNLIKHWLREQAFNGSGHYLHTIFWYNMTPNSAKEPKGEIKRRIKRDFGSWKRFKNLFTEAANSVEGVGWAVLVWAPRSGRLAIQTIEKHQLFQQADVIPLLVLDVWEHAYYLQYKTDKKDYISNWWNVVNWDNVNERYKEAIKVRWSLY</sequence>
<evidence type="ECO:0000259" key="5">
    <source>
        <dbReference type="Pfam" id="PF00081"/>
    </source>
</evidence>
<dbReference type="Pfam" id="PF00081">
    <property type="entry name" value="Sod_Fe_N"/>
    <property type="match status" value="1"/>
</dbReference>
<proteinExistence type="inferred from homology"/>
<dbReference type="Gene3D" id="1.10.287.990">
    <property type="entry name" value="Fe,Mn superoxide dismutase (SOD) domain"/>
    <property type="match status" value="1"/>
</dbReference>
<feature type="domain" description="Manganese/iron superoxide dismutase C-terminal" evidence="6">
    <location>
        <begin position="178"/>
        <end position="280"/>
    </location>
</feature>
<dbReference type="PROSITE" id="PS00088">
    <property type="entry name" value="SOD_MN"/>
    <property type="match status" value="1"/>
</dbReference>
<dbReference type="Pfam" id="PF02777">
    <property type="entry name" value="Sod_Fe_C"/>
    <property type="match status" value="1"/>
</dbReference>
<dbReference type="RefSeq" id="WP_094883663.1">
    <property type="nucleotide sequence ID" value="NZ_NPMS01000001.1"/>
</dbReference>
<evidence type="ECO:0000256" key="3">
    <source>
        <dbReference type="ARBA" id="ARBA00022723"/>
    </source>
</evidence>
<keyword evidence="4" id="KW-0560">Oxidoreductase</keyword>
<dbReference type="EMBL" id="NPMS01000001">
    <property type="protein sequence ID" value="OZU90065.1"/>
    <property type="molecule type" value="Genomic_DNA"/>
</dbReference>
<comment type="similarity">
    <text evidence="1">Belongs to the iron/manganese superoxide dismutase family.</text>
</comment>
<dbReference type="InterPro" id="IPR036314">
    <property type="entry name" value="SOD_C_sf"/>
</dbReference>
<dbReference type="PANTHER" id="PTHR11404:SF6">
    <property type="entry name" value="SUPEROXIDE DISMUTASE [MN], MITOCHONDRIAL"/>
    <property type="match status" value="1"/>
</dbReference>
<dbReference type="GO" id="GO:0004784">
    <property type="term" value="F:superoxide dismutase activity"/>
    <property type="evidence" value="ECO:0007669"/>
    <property type="project" value="UniProtKB-EC"/>
</dbReference>